<dbReference type="Proteomes" id="UP000663841">
    <property type="component" value="Unassembled WGS sequence"/>
</dbReference>
<sequence>MPGAFSCVEACKQGPFTLKGLTLHRKACSAWQNEIGALSLSCSSSEESNTEQPATKRRRLEEMDMSQDDNSSINPLRDEPVVNDTSILAPGDTVTAAPAIPVPRPFTRSQARNIHVGYRQEHDMLPEGPPQLSMPNVIPTSNPVLPAKTQPRHQAFRTEPDVFGRYRVYPAKPLVIPDAGSPMAHVLPASIRDRNSWLDTTADIAQIIAPCPNLSVFYVMRYHWLTGETKSLANRDYLCSEVLLQPDFNRDDLININFKDIDDKLAAAAHNWDPSFPLSEGWKNIPLCLPVPPPRITQRNRANPPSPSYISINGFRALTLLSVMRKAFSKNDQKSFHYEPFEEYYKPPGSLDPPQRLSGEMYTSPAMVRAHQEVQHLVIEDKSCTLPRCVAAYMFASDSVQFASFSRLKGWPILCSFGNQSKYEQCKPTSNTCFQLAHIPSARYLIYNEGQSVQSKAVEELLKDNSYVPVMNAFSFKLGDLGFNIFGSLVVDQLHEVELGVWKAVFKHLIRLLHLSGNSAVVEFNKRFRSVPSFSSTICSFAEDVAEMGRIAARDYEDILQCCIPVFEGLLPASCEIAAQRLLFVFATWHGLAKLRLHTRDTLRVFKLLTTQLGDALRHFAHLTKDLEVRETPKEYARRRKQIEAAKALTMTRRARHSKQPSTRPTDHTIAANSNELSSDGRHLCKLNLDTYKAHSFPDYPRTIEEYGTTDSYSTQINELQNRKIKGQYTRTNHRNVVEQMTRVGDITAVLEDIDVQLKQVRAKALEGPLVETDTGTIDSLLDGAPYSIGLKERSEDAIRGIPQWVASHQDDDATKFFIPQLKQHLLARILGTRNHPNFSDSELIHLRFYQDCMWRHKTLGINYTSYDVLRQQDPLNPSTSNRFVMLASDPSSNSESPSHPFVYAKILGIYHTKVIYKGQRPERLNFVHVRWLYYDFDRPGGWDNQRLDCLGYLTCLTDEDILDSFDFIDPDDIIRACHLI</sequence>
<feature type="non-terminal residue" evidence="2">
    <location>
        <position position="1"/>
    </location>
</feature>
<organism evidence="2 3">
    <name type="scientific">Rhizoctonia solani</name>
    <dbReference type="NCBI Taxonomy" id="456999"/>
    <lineage>
        <taxon>Eukaryota</taxon>
        <taxon>Fungi</taxon>
        <taxon>Dikarya</taxon>
        <taxon>Basidiomycota</taxon>
        <taxon>Agaricomycotina</taxon>
        <taxon>Agaricomycetes</taxon>
        <taxon>Cantharellales</taxon>
        <taxon>Ceratobasidiaceae</taxon>
        <taxon>Rhizoctonia</taxon>
    </lineage>
</organism>
<comment type="caution">
    <text evidence="2">The sequence shown here is derived from an EMBL/GenBank/DDBJ whole genome shotgun (WGS) entry which is preliminary data.</text>
</comment>
<dbReference type="AlphaFoldDB" id="A0A8H3C0I0"/>
<accession>A0A8H3C0I0</accession>
<reference evidence="2" key="1">
    <citation type="submission" date="2021-01" db="EMBL/GenBank/DDBJ databases">
        <authorList>
            <person name="Kaushik A."/>
        </authorList>
    </citation>
    <scope>NUCLEOTIDE SEQUENCE</scope>
    <source>
        <strain evidence="2">AG3-T5</strain>
    </source>
</reference>
<evidence type="ECO:0000256" key="1">
    <source>
        <dbReference type="SAM" id="MobiDB-lite"/>
    </source>
</evidence>
<evidence type="ECO:0000313" key="2">
    <source>
        <dbReference type="EMBL" id="CAE6469068.1"/>
    </source>
</evidence>
<feature type="region of interest" description="Disordered" evidence="1">
    <location>
        <begin position="650"/>
        <end position="674"/>
    </location>
</feature>
<evidence type="ECO:0000313" key="3">
    <source>
        <dbReference type="Proteomes" id="UP000663841"/>
    </source>
</evidence>
<gene>
    <name evidence="2" type="ORF">RDB_LOCUS172263</name>
</gene>
<name>A0A8H3C0I0_9AGAM</name>
<proteinExistence type="predicted"/>
<protein>
    <submittedName>
        <fullName evidence="2">Uncharacterized protein</fullName>
    </submittedName>
</protein>
<dbReference type="EMBL" id="CAJMWW010000369">
    <property type="protein sequence ID" value="CAE6469068.1"/>
    <property type="molecule type" value="Genomic_DNA"/>
</dbReference>
<feature type="region of interest" description="Disordered" evidence="1">
    <location>
        <begin position="40"/>
        <end position="78"/>
    </location>
</feature>